<dbReference type="PANTHER" id="PTHR34145:SF68">
    <property type="entry name" value="FBD DOMAIN-CONTAINING PROTEIN"/>
    <property type="match status" value="1"/>
</dbReference>
<protein>
    <recommendedName>
        <fullName evidence="1">F-box domain-containing protein</fullName>
    </recommendedName>
</protein>
<accession>A0A978URB4</accession>
<name>A0A978URB4_ZIZJJ</name>
<dbReference type="InterPro" id="IPR036047">
    <property type="entry name" value="F-box-like_dom_sf"/>
</dbReference>
<dbReference type="PANTHER" id="PTHR34145">
    <property type="entry name" value="OS02G0105600 PROTEIN"/>
    <property type="match status" value="1"/>
</dbReference>
<evidence type="ECO:0000313" key="3">
    <source>
        <dbReference type="Proteomes" id="UP000813462"/>
    </source>
</evidence>
<evidence type="ECO:0000259" key="1">
    <source>
        <dbReference type="PROSITE" id="PS50181"/>
    </source>
</evidence>
<proteinExistence type="predicted"/>
<dbReference type="InterPro" id="IPR053772">
    <property type="entry name" value="At1g61320/At1g61330-like"/>
</dbReference>
<dbReference type="SUPFAM" id="SSF81383">
    <property type="entry name" value="F-box domain"/>
    <property type="match status" value="1"/>
</dbReference>
<gene>
    <name evidence="2" type="ORF">FEM48_Zijuj09G0061000</name>
</gene>
<dbReference type="InterPro" id="IPR001810">
    <property type="entry name" value="F-box_dom"/>
</dbReference>
<feature type="domain" description="F-box" evidence="1">
    <location>
        <begin position="16"/>
        <end position="70"/>
    </location>
</feature>
<dbReference type="InterPro" id="IPR032675">
    <property type="entry name" value="LRR_dom_sf"/>
</dbReference>
<sequence>MGTGVGSGNNTMLEKKDRISELPNEILVSILNRLSMEEATRTSVLSRRWKKLPTMSFIARHSLELVWNTSGTTGNWDFSGNTDKWDFVEWVDRILALRSSTTKKASVTLGDLAIRYDLNRSFQKYIDGWVSFACEKGVKRLELDFSGSTEKKGILVPYGFPQVEKICTMSKPCGSPTSFYSLKELRLIDLNVSGEVLEHFLSNSPFLERLFVDRSQSLVNLKVGSSSSSLNLKCLGIRLCYGMRSLKISAPNLVSFRYDGYMKYLFFENVPILSELSLGDIAPYFISYDANRLFGHLSQLRKLKLDMDLSVFSNVASNFYNEPQTFLKLNNLEQLEMVISSEHNLCLLWTCALVKAAPFLRRFAIEMTFETDDVWREDVCDHALTDLPAVPEDYEKELLKVIRCSHPFLEVVELTGFTGNPNTVELASHLLAIAISLKEIIIGTTKDEKARKSAERLRARISPGVNLVLL</sequence>
<dbReference type="Gene3D" id="1.20.1280.50">
    <property type="match status" value="1"/>
</dbReference>
<dbReference type="SUPFAM" id="SSF52047">
    <property type="entry name" value="RNI-like"/>
    <property type="match status" value="1"/>
</dbReference>
<dbReference type="Proteomes" id="UP000813462">
    <property type="component" value="Unassembled WGS sequence"/>
</dbReference>
<comment type="caution">
    <text evidence="2">The sequence shown here is derived from an EMBL/GenBank/DDBJ whole genome shotgun (WGS) entry which is preliminary data.</text>
</comment>
<dbReference type="AlphaFoldDB" id="A0A978URB4"/>
<evidence type="ECO:0000313" key="2">
    <source>
        <dbReference type="EMBL" id="KAH7517414.1"/>
    </source>
</evidence>
<reference evidence="2" key="1">
    <citation type="journal article" date="2021" name="Front. Plant Sci.">
        <title>Chromosome-Scale Genome Assembly for Chinese Sour Jujube and Insights Into Its Genome Evolution and Domestication Signature.</title>
        <authorList>
            <person name="Shen L.-Y."/>
            <person name="Luo H."/>
            <person name="Wang X.-L."/>
            <person name="Wang X.-M."/>
            <person name="Qiu X.-J."/>
            <person name="Liu H."/>
            <person name="Zhou S.-S."/>
            <person name="Jia K.-H."/>
            <person name="Nie S."/>
            <person name="Bao Y.-T."/>
            <person name="Zhang R.-G."/>
            <person name="Yun Q.-Z."/>
            <person name="Chai Y.-H."/>
            <person name="Lu J.-Y."/>
            <person name="Li Y."/>
            <person name="Zhao S.-W."/>
            <person name="Mao J.-F."/>
            <person name="Jia S.-G."/>
            <person name="Mao Y.-M."/>
        </authorList>
    </citation>
    <scope>NUCLEOTIDE SEQUENCE</scope>
    <source>
        <strain evidence="2">AT0</strain>
        <tissue evidence="2">Leaf</tissue>
    </source>
</reference>
<dbReference type="EMBL" id="JAEACU010000009">
    <property type="protein sequence ID" value="KAH7517414.1"/>
    <property type="molecule type" value="Genomic_DNA"/>
</dbReference>
<organism evidence="2 3">
    <name type="scientific">Ziziphus jujuba var. spinosa</name>
    <dbReference type="NCBI Taxonomy" id="714518"/>
    <lineage>
        <taxon>Eukaryota</taxon>
        <taxon>Viridiplantae</taxon>
        <taxon>Streptophyta</taxon>
        <taxon>Embryophyta</taxon>
        <taxon>Tracheophyta</taxon>
        <taxon>Spermatophyta</taxon>
        <taxon>Magnoliopsida</taxon>
        <taxon>eudicotyledons</taxon>
        <taxon>Gunneridae</taxon>
        <taxon>Pentapetalae</taxon>
        <taxon>rosids</taxon>
        <taxon>fabids</taxon>
        <taxon>Rosales</taxon>
        <taxon>Rhamnaceae</taxon>
        <taxon>Paliureae</taxon>
        <taxon>Ziziphus</taxon>
    </lineage>
</organism>
<dbReference type="Pfam" id="PF23622">
    <property type="entry name" value="LRR_At1g61320_AtMIF1"/>
    <property type="match status" value="1"/>
</dbReference>
<dbReference type="Pfam" id="PF00646">
    <property type="entry name" value="F-box"/>
    <property type="match status" value="1"/>
</dbReference>
<dbReference type="PROSITE" id="PS50181">
    <property type="entry name" value="FBOX"/>
    <property type="match status" value="1"/>
</dbReference>
<dbReference type="Gene3D" id="3.80.10.10">
    <property type="entry name" value="Ribonuclease Inhibitor"/>
    <property type="match status" value="1"/>
</dbReference>
<dbReference type="InterPro" id="IPR055357">
    <property type="entry name" value="LRR_At1g61320_AtMIF1"/>
</dbReference>